<keyword evidence="4" id="KW-0732">Signal</keyword>
<dbReference type="Pfam" id="PF07983">
    <property type="entry name" value="X8"/>
    <property type="match status" value="1"/>
</dbReference>
<keyword evidence="7" id="KW-0325">Glycoprotein</keyword>
<keyword evidence="2" id="KW-1003">Cell membrane</keyword>
<organism evidence="10 11">
    <name type="scientific">Taxus chinensis</name>
    <name type="common">Chinese yew</name>
    <name type="synonym">Taxus wallichiana var. chinensis</name>
    <dbReference type="NCBI Taxonomy" id="29808"/>
    <lineage>
        <taxon>Eukaryota</taxon>
        <taxon>Viridiplantae</taxon>
        <taxon>Streptophyta</taxon>
        <taxon>Embryophyta</taxon>
        <taxon>Tracheophyta</taxon>
        <taxon>Spermatophyta</taxon>
        <taxon>Pinopsida</taxon>
        <taxon>Pinidae</taxon>
        <taxon>Conifers II</taxon>
        <taxon>Cupressales</taxon>
        <taxon>Taxaceae</taxon>
        <taxon>Taxus</taxon>
    </lineage>
</organism>
<comment type="subcellular location">
    <subcellularLocation>
        <location evidence="1">Cell membrane</location>
        <topology evidence="1">Lipid-anchor</topology>
        <topology evidence="1">GPI-anchor</topology>
    </subcellularLocation>
</comment>
<evidence type="ECO:0000256" key="1">
    <source>
        <dbReference type="ARBA" id="ARBA00004609"/>
    </source>
</evidence>
<dbReference type="InterPro" id="IPR044788">
    <property type="entry name" value="X8_dom_prot"/>
</dbReference>
<dbReference type="AlphaFoldDB" id="A0AA38KRB4"/>
<dbReference type="GO" id="GO:0005886">
    <property type="term" value="C:plasma membrane"/>
    <property type="evidence" value="ECO:0007669"/>
    <property type="project" value="UniProtKB-SubCell"/>
</dbReference>
<evidence type="ECO:0000256" key="8">
    <source>
        <dbReference type="SAM" id="MobiDB-lite"/>
    </source>
</evidence>
<keyword evidence="5" id="KW-0472">Membrane</keyword>
<keyword evidence="3" id="KW-0336">GPI-anchor</keyword>
<protein>
    <recommendedName>
        <fullName evidence="9">X8 domain-containing protein</fullName>
    </recommendedName>
</protein>
<dbReference type="Gene3D" id="1.20.58.1040">
    <property type="match status" value="1"/>
</dbReference>
<name>A0AA38KRB4_TAXCH</name>
<dbReference type="SMART" id="SM00768">
    <property type="entry name" value="X8"/>
    <property type="match status" value="1"/>
</dbReference>
<dbReference type="PANTHER" id="PTHR31044">
    <property type="entry name" value="BETA-1,3 GLUCANASE"/>
    <property type="match status" value="1"/>
</dbReference>
<feature type="compositionally biased region" description="Low complexity" evidence="8">
    <location>
        <begin position="30"/>
        <end position="40"/>
    </location>
</feature>
<dbReference type="EMBL" id="JAHRHJ020000007">
    <property type="protein sequence ID" value="KAH9307999.1"/>
    <property type="molecule type" value="Genomic_DNA"/>
</dbReference>
<feature type="compositionally biased region" description="Polar residues" evidence="8">
    <location>
        <begin position="41"/>
        <end position="57"/>
    </location>
</feature>
<comment type="caution">
    <text evidence="10">The sequence shown here is derived from an EMBL/GenBank/DDBJ whole genome shotgun (WGS) entry which is preliminary data.</text>
</comment>
<feature type="region of interest" description="Disordered" evidence="8">
    <location>
        <begin position="17"/>
        <end position="61"/>
    </location>
</feature>
<dbReference type="Proteomes" id="UP000824469">
    <property type="component" value="Unassembled WGS sequence"/>
</dbReference>
<evidence type="ECO:0000313" key="10">
    <source>
        <dbReference type="EMBL" id="KAH9307999.1"/>
    </source>
</evidence>
<feature type="non-terminal residue" evidence="10">
    <location>
        <position position="1"/>
    </location>
</feature>
<dbReference type="GO" id="GO:0098552">
    <property type="term" value="C:side of membrane"/>
    <property type="evidence" value="ECO:0007669"/>
    <property type="project" value="UniProtKB-KW"/>
</dbReference>
<gene>
    <name evidence="10" type="ORF">KI387_035910</name>
</gene>
<reference evidence="10 11" key="1">
    <citation type="journal article" date="2021" name="Nat. Plants">
        <title>The Taxus genome provides insights into paclitaxel biosynthesis.</title>
        <authorList>
            <person name="Xiong X."/>
            <person name="Gou J."/>
            <person name="Liao Q."/>
            <person name="Li Y."/>
            <person name="Zhou Q."/>
            <person name="Bi G."/>
            <person name="Li C."/>
            <person name="Du R."/>
            <person name="Wang X."/>
            <person name="Sun T."/>
            <person name="Guo L."/>
            <person name="Liang H."/>
            <person name="Lu P."/>
            <person name="Wu Y."/>
            <person name="Zhang Z."/>
            <person name="Ro D.K."/>
            <person name="Shang Y."/>
            <person name="Huang S."/>
            <person name="Yan J."/>
        </authorList>
    </citation>
    <scope>NUCLEOTIDE SEQUENCE [LARGE SCALE GENOMIC DNA]</scope>
    <source>
        <strain evidence="10">Ta-2019</strain>
    </source>
</reference>
<evidence type="ECO:0000256" key="2">
    <source>
        <dbReference type="ARBA" id="ARBA00022475"/>
    </source>
</evidence>
<evidence type="ECO:0000259" key="9">
    <source>
        <dbReference type="SMART" id="SM00768"/>
    </source>
</evidence>
<accession>A0AA38KRB4</accession>
<evidence type="ECO:0000256" key="5">
    <source>
        <dbReference type="ARBA" id="ARBA00023136"/>
    </source>
</evidence>
<evidence type="ECO:0000256" key="6">
    <source>
        <dbReference type="ARBA" id="ARBA00023157"/>
    </source>
</evidence>
<keyword evidence="11" id="KW-1185">Reference proteome</keyword>
<dbReference type="GO" id="GO:0009506">
    <property type="term" value="C:plasmodesma"/>
    <property type="evidence" value="ECO:0007669"/>
    <property type="project" value="UniProtKB-ARBA"/>
</dbReference>
<evidence type="ECO:0000313" key="11">
    <source>
        <dbReference type="Proteomes" id="UP000824469"/>
    </source>
</evidence>
<keyword evidence="3" id="KW-0449">Lipoprotein</keyword>
<evidence type="ECO:0000256" key="7">
    <source>
        <dbReference type="ARBA" id="ARBA00023180"/>
    </source>
</evidence>
<dbReference type="FunFam" id="1.20.58.1040:FF:000001">
    <property type="entry name" value="Glucan endo-1,3-beta-glucosidase 4"/>
    <property type="match status" value="1"/>
</dbReference>
<keyword evidence="6" id="KW-1015">Disulfide bond</keyword>
<evidence type="ECO:0000256" key="4">
    <source>
        <dbReference type="ARBA" id="ARBA00022729"/>
    </source>
</evidence>
<evidence type="ECO:0000256" key="3">
    <source>
        <dbReference type="ARBA" id="ARBA00022622"/>
    </source>
</evidence>
<proteinExistence type="predicted"/>
<feature type="non-terminal residue" evidence="10">
    <location>
        <position position="161"/>
    </location>
</feature>
<sequence length="161" mass="16619">ALSEVLKHDGDRQVLEMGSRRLLRMDSEKSSSALAPASSPHLNKTSTSAPSPFSRGNSAGAKAKPLAGAITGQSWCVAMSNVPDQTLQTALDYACGMGGADCGPIQQGGVCFQPDSLASHASYAFNSYYQKNGMAGGTCDFGGAAVITPSNPSYATCQYTL</sequence>
<feature type="domain" description="X8" evidence="9">
    <location>
        <begin position="74"/>
        <end position="159"/>
    </location>
</feature>
<dbReference type="InterPro" id="IPR012946">
    <property type="entry name" value="X8"/>
</dbReference>
<dbReference type="PANTHER" id="PTHR31044:SF52">
    <property type="entry name" value="OS01G0631500 PROTEIN"/>
    <property type="match status" value="1"/>
</dbReference>